<dbReference type="PROSITE" id="PS00107">
    <property type="entry name" value="PROTEIN_KINASE_ATP"/>
    <property type="match status" value="1"/>
</dbReference>
<dbReference type="Pfam" id="PF00069">
    <property type="entry name" value="Pkinase"/>
    <property type="match status" value="1"/>
</dbReference>
<dbReference type="PANTHER" id="PTHR44167:SF30">
    <property type="entry name" value="PHOSPHORYLASE KINASE"/>
    <property type="match status" value="1"/>
</dbReference>
<comment type="caution">
    <text evidence="7">The sequence shown here is derived from an EMBL/GenBank/DDBJ whole genome shotgun (WGS) entry which is preliminary data.</text>
</comment>
<dbReference type="Proteomes" id="UP001642484">
    <property type="component" value="Unassembled WGS sequence"/>
</dbReference>
<evidence type="ECO:0000256" key="1">
    <source>
        <dbReference type="ARBA" id="ARBA00022741"/>
    </source>
</evidence>
<evidence type="ECO:0000313" key="7">
    <source>
        <dbReference type="EMBL" id="CAK9117139.1"/>
    </source>
</evidence>
<evidence type="ECO:0000256" key="5">
    <source>
        <dbReference type="SAM" id="MobiDB-lite"/>
    </source>
</evidence>
<evidence type="ECO:0000259" key="6">
    <source>
        <dbReference type="PROSITE" id="PS50011"/>
    </source>
</evidence>
<dbReference type="InterPro" id="IPR008271">
    <property type="entry name" value="Ser/Thr_kinase_AS"/>
</dbReference>
<evidence type="ECO:0000313" key="8">
    <source>
        <dbReference type="Proteomes" id="UP001642484"/>
    </source>
</evidence>
<dbReference type="PROSITE" id="PS50011">
    <property type="entry name" value="PROTEIN_KINASE_DOM"/>
    <property type="match status" value="1"/>
</dbReference>
<dbReference type="Gene3D" id="1.10.510.10">
    <property type="entry name" value="Transferase(Phosphotransferase) domain 1"/>
    <property type="match status" value="1"/>
</dbReference>
<evidence type="ECO:0000256" key="4">
    <source>
        <dbReference type="RuleBase" id="RU000304"/>
    </source>
</evidence>
<dbReference type="InterPro" id="IPR017441">
    <property type="entry name" value="Protein_kinase_ATP_BS"/>
</dbReference>
<name>A0ABP0SYF5_9DINO</name>
<dbReference type="SMART" id="SM00220">
    <property type="entry name" value="S_TKc"/>
    <property type="match status" value="1"/>
</dbReference>
<dbReference type="InterPro" id="IPR011009">
    <property type="entry name" value="Kinase-like_dom_sf"/>
</dbReference>
<keyword evidence="8" id="KW-1185">Reference proteome</keyword>
<feature type="region of interest" description="Disordered" evidence="5">
    <location>
        <begin position="460"/>
        <end position="479"/>
    </location>
</feature>
<dbReference type="SUPFAM" id="SSF56112">
    <property type="entry name" value="Protein kinase-like (PK-like)"/>
    <property type="match status" value="1"/>
</dbReference>
<comment type="similarity">
    <text evidence="4">Belongs to the protein kinase superfamily.</text>
</comment>
<dbReference type="InterPro" id="IPR000719">
    <property type="entry name" value="Prot_kinase_dom"/>
</dbReference>
<keyword evidence="1 3" id="KW-0547">Nucleotide-binding</keyword>
<evidence type="ECO:0000256" key="3">
    <source>
        <dbReference type="PROSITE-ProRule" id="PRU10141"/>
    </source>
</evidence>
<keyword evidence="4" id="KW-0808">Transferase</keyword>
<dbReference type="PANTHER" id="PTHR44167">
    <property type="entry name" value="OVARIAN-SPECIFIC SERINE/THREONINE-PROTEIN KINASE LOK-RELATED"/>
    <property type="match status" value="1"/>
</dbReference>
<gene>
    <name evidence="7" type="ORF">CCMP2556_LOCUS54542</name>
</gene>
<keyword evidence="4" id="KW-0723">Serine/threonine-protein kinase</keyword>
<dbReference type="Gene3D" id="3.30.200.20">
    <property type="entry name" value="Phosphorylase Kinase, domain 1"/>
    <property type="match status" value="1"/>
</dbReference>
<reference evidence="7 8" key="1">
    <citation type="submission" date="2024-02" db="EMBL/GenBank/DDBJ databases">
        <authorList>
            <person name="Chen Y."/>
            <person name="Shah S."/>
            <person name="Dougan E. K."/>
            <person name="Thang M."/>
            <person name="Chan C."/>
        </authorList>
    </citation>
    <scope>NUCLEOTIDE SEQUENCE [LARGE SCALE GENOMIC DNA]</scope>
</reference>
<dbReference type="PROSITE" id="PS00108">
    <property type="entry name" value="PROTEIN_KINASE_ST"/>
    <property type="match status" value="1"/>
</dbReference>
<feature type="domain" description="Protein kinase" evidence="6">
    <location>
        <begin position="126"/>
        <end position="442"/>
    </location>
</feature>
<sequence>MSPFQRTEAPVNDLCSTGVIHQNVFYFEGRQRRRIYQDLELHASVLTLILTLLLTPRGRLDPNHCDPYPSHKHRRNIPFLLSKHLNHSANRAVLPWVFQQVDKSGRIGELRLLKLLVESAMHRWMYSNMRMLGAGQFGTVMQSSVTVGSGQLQVAIKHIPKQANIQDRCVLVDVFTEISCLDTIRFEENVCHIYDFGVEESCYWIVMKYYASTLKKWRASLGPMKEQLPVLLAVFKQILQGLAVLHENDIIHYDLKCDNVMIELNQKQSLASTGDEGALSPSDDDCCEGVSQGVPRIALGDFGESRIMENSQELDMRNRGTEILKAPEMLELDFVSRRDSKAHDRRKRVGTSKAADIWSLGCIFFELLTGRFLFEDYDIASHWACATGKSGGDVISEENERRLDNNGPLLEYLRFLLVRDAHRRPTIQMATKKFESTAMEVLGSEGIANAGSWTRASGFNTPESPRSIAPSLGSNSSAGARLRQAGFGCS</sequence>
<accession>A0ABP0SYF5</accession>
<proteinExistence type="inferred from homology"/>
<organism evidence="7 8">
    <name type="scientific">Durusdinium trenchii</name>
    <dbReference type="NCBI Taxonomy" id="1381693"/>
    <lineage>
        <taxon>Eukaryota</taxon>
        <taxon>Sar</taxon>
        <taxon>Alveolata</taxon>
        <taxon>Dinophyceae</taxon>
        <taxon>Suessiales</taxon>
        <taxon>Symbiodiniaceae</taxon>
        <taxon>Durusdinium</taxon>
    </lineage>
</organism>
<feature type="binding site" evidence="3">
    <location>
        <position position="157"/>
    </location>
    <ligand>
        <name>ATP</name>
        <dbReference type="ChEBI" id="CHEBI:30616"/>
    </ligand>
</feature>
<keyword evidence="2 3" id="KW-0067">ATP-binding</keyword>
<keyword evidence="4" id="KW-0418">Kinase</keyword>
<evidence type="ECO:0000256" key="2">
    <source>
        <dbReference type="ARBA" id="ARBA00022840"/>
    </source>
</evidence>
<dbReference type="CDD" id="cd00180">
    <property type="entry name" value="PKc"/>
    <property type="match status" value="1"/>
</dbReference>
<protein>
    <recommendedName>
        <fullName evidence="6">Protein kinase domain-containing protein</fullName>
    </recommendedName>
</protein>
<dbReference type="EMBL" id="CAXAMN010028595">
    <property type="protein sequence ID" value="CAK9117139.1"/>
    <property type="molecule type" value="Genomic_DNA"/>
</dbReference>